<name>W2GYT3_PHYNI</name>
<evidence type="ECO:0000313" key="1">
    <source>
        <dbReference type="EMBL" id="ETK88183.1"/>
    </source>
</evidence>
<reference evidence="1" key="1">
    <citation type="submission" date="2013-11" db="EMBL/GenBank/DDBJ databases">
        <title>The Genome Sequence of Phytophthora parasitica CJ02B3.</title>
        <authorList>
            <consortium name="The Broad Institute Genomics Platform"/>
            <person name="Russ C."/>
            <person name="Tyler B."/>
            <person name="Panabieres F."/>
            <person name="Shan W."/>
            <person name="Tripathy S."/>
            <person name="Grunwald N."/>
            <person name="Machado M."/>
            <person name="Johnson C.S."/>
            <person name="Arredondo F."/>
            <person name="Hong C."/>
            <person name="Coffey M."/>
            <person name="Young S.K."/>
            <person name="Zeng Q."/>
            <person name="Gargeya S."/>
            <person name="Fitzgerald M."/>
            <person name="Abouelleil A."/>
            <person name="Alvarado L."/>
            <person name="Chapman S.B."/>
            <person name="Gainer-Dewar J."/>
            <person name="Goldberg J."/>
            <person name="Griggs A."/>
            <person name="Gujja S."/>
            <person name="Hansen M."/>
            <person name="Howarth C."/>
            <person name="Imamovic A."/>
            <person name="Ireland A."/>
            <person name="Larimer J."/>
            <person name="McCowan C."/>
            <person name="Murphy C."/>
            <person name="Pearson M."/>
            <person name="Poon T.W."/>
            <person name="Priest M."/>
            <person name="Roberts A."/>
            <person name="Saif S."/>
            <person name="Shea T."/>
            <person name="Sykes S."/>
            <person name="Wortman J."/>
            <person name="Nusbaum C."/>
            <person name="Birren B."/>
        </authorList>
    </citation>
    <scope>NUCLEOTIDE SEQUENCE [LARGE SCALE GENOMIC DNA]</scope>
    <source>
        <strain evidence="1">CJ02B3</strain>
    </source>
</reference>
<gene>
    <name evidence="1" type="ORF">L915_07535</name>
</gene>
<dbReference type="AlphaFoldDB" id="W2GYT3"/>
<protein>
    <submittedName>
        <fullName evidence="1">Uncharacterized protein</fullName>
    </submittedName>
</protein>
<organism evidence="1">
    <name type="scientific">Phytophthora nicotianae</name>
    <name type="common">Potato buckeye rot agent</name>
    <name type="synonym">Phytophthora parasitica</name>
    <dbReference type="NCBI Taxonomy" id="4792"/>
    <lineage>
        <taxon>Eukaryota</taxon>
        <taxon>Sar</taxon>
        <taxon>Stramenopiles</taxon>
        <taxon>Oomycota</taxon>
        <taxon>Peronosporomycetes</taxon>
        <taxon>Peronosporales</taxon>
        <taxon>Peronosporaceae</taxon>
        <taxon>Phytophthora</taxon>
    </lineage>
</organism>
<sequence length="168" mass="18818">MSLLTSTITTFDTVTVPTVTPERLVKSTADPAIVNDPQSRFPATAIELKTPVPPICWYRLSATAIVRKSFDPRKNELLKIGLFVVGGRDIFGCLYIVKKKLKKFPKNEHFESPFRMCIESPSGSGKSNAVLYIIALLSKCFAKIVICTKTNKTLYDHLKDTIDNVEFF</sequence>
<proteinExistence type="predicted"/>
<dbReference type="EMBL" id="KI686002">
    <property type="protein sequence ID" value="ETK88183.1"/>
    <property type="molecule type" value="Genomic_DNA"/>
</dbReference>
<accession>W2GYT3</accession>
<dbReference type="VEuPathDB" id="FungiDB:PPTG_07917"/>
<dbReference type="Proteomes" id="UP000053236">
    <property type="component" value="Unassembled WGS sequence"/>
</dbReference>